<reference evidence="1" key="2">
    <citation type="submission" date="2015-06" db="UniProtKB">
        <authorList>
            <consortium name="EnsemblPlants"/>
        </authorList>
    </citation>
    <scope>IDENTIFICATION</scope>
</reference>
<name>A0A0E0PIN5_ORYRU</name>
<dbReference type="Gramene" id="ORUFI05G06770.1">
    <property type="protein sequence ID" value="ORUFI05G06770.1"/>
    <property type="gene ID" value="ORUFI05G06770"/>
</dbReference>
<reference evidence="2" key="1">
    <citation type="submission" date="2013-06" db="EMBL/GenBank/DDBJ databases">
        <authorList>
            <person name="Zhao Q."/>
        </authorList>
    </citation>
    <scope>NUCLEOTIDE SEQUENCE</scope>
    <source>
        <strain evidence="2">cv. W1943</strain>
    </source>
</reference>
<dbReference type="STRING" id="4529.A0A0E0PIN5"/>
<sequence>MWPGPLGRGVLGPRPAPSPFAGAALAGPSGGPLPGQVYPAPVPYQTAAGLGQQAQLGGVGQFGPSQPPTSVALQQPLGWFGGAPSQWDQASLAGSFNTTTLHQPATNDWYMDTGATAHMTSDTGLHIQRSSACDLAVYSDADWAGCPDTRRSTSGYA</sequence>
<dbReference type="HOGENOM" id="CLU_1682443_0_0_1"/>
<dbReference type="EnsemblPlants" id="ORUFI05G06770.1">
    <property type="protein sequence ID" value="ORUFI05G06770.1"/>
    <property type="gene ID" value="ORUFI05G06770"/>
</dbReference>
<dbReference type="AlphaFoldDB" id="A0A0E0PIN5"/>
<proteinExistence type="predicted"/>
<dbReference type="Proteomes" id="UP000008022">
    <property type="component" value="Unassembled WGS sequence"/>
</dbReference>
<organism evidence="1 2">
    <name type="scientific">Oryza rufipogon</name>
    <name type="common">Brownbeard rice</name>
    <name type="synonym">Asian wild rice</name>
    <dbReference type="NCBI Taxonomy" id="4529"/>
    <lineage>
        <taxon>Eukaryota</taxon>
        <taxon>Viridiplantae</taxon>
        <taxon>Streptophyta</taxon>
        <taxon>Embryophyta</taxon>
        <taxon>Tracheophyta</taxon>
        <taxon>Spermatophyta</taxon>
        <taxon>Magnoliopsida</taxon>
        <taxon>Liliopsida</taxon>
        <taxon>Poales</taxon>
        <taxon>Poaceae</taxon>
        <taxon>BOP clade</taxon>
        <taxon>Oryzoideae</taxon>
        <taxon>Oryzeae</taxon>
        <taxon>Oryzinae</taxon>
        <taxon>Oryza</taxon>
    </lineage>
</organism>
<keyword evidence="2" id="KW-1185">Reference proteome</keyword>
<evidence type="ECO:0000313" key="1">
    <source>
        <dbReference type="EnsemblPlants" id="ORUFI05G06770.1"/>
    </source>
</evidence>
<dbReference type="OMA" id="MPITHTA"/>
<accession>A0A0E0PIN5</accession>
<protein>
    <submittedName>
        <fullName evidence="1">Uncharacterized protein</fullName>
    </submittedName>
</protein>
<evidence type="ECO:0000313" key="2">
    <source>
        <dbReference type="Proteomes" id="UP000008022"/>
    </source>
</evidence>